<accession>A0A919NBW0</accession>
<organism evidence="6 7">
    <name type="scientific">Actinoplanes siamensis</name>
    <dbReference type="NCBI Taxonomy" id="1223317"/>
    <lineage>
        <taxon>Bacteria</taxon>
        <taxon>Bacillati</taxon>
        <taxon>Actinomycetota</taxon>
        <taxon>Actinomycetes</taxon>
        <taxon>Micromonosporales</taxon>
        <taxon>Micromonosporaceae</taxon>
        <taxon>Actinoplanes</taxon>
    </lineage>
</organism>
<dbReference type="PANTHER" id="PTHR10696">
    <property type="entry name" value="GAMMA-BUTYROBETAINE HYDROXYLASE-RELATED"/>
    <property type="match status" value="1"/>
</dbReference>
<dbReference type="InterPro" id="IPR050411">
    <property type="entry name" value="AlphaKG_dependent_hydroxylases"/>
</dbReference>
<dbReference type="SUPFAM" id="SSF51197">
    <property type="entry name" value="Clavaminate synthase-like"/>
    <property type="match status" value="1"/>
</dbReference>
<dbReference type="InterPro" id="IPR003819">
    <property type="entry name" value="TauD/TfdA-like"/>
</dbReference>
<dbReference type="Gene3D" id="3.60.130.10">
    <property type="entry name" value="Clavaminate synthase-like"/>
    <property type="match status" value="1"/>
</dbReference>
<dbReference type="RefSeq" id="WP_203683610.1">
    <property type="nucleotide sequence ID" value="NZ_BOMW01000060.1"/>
</dbReference>
<gene>
    <name evidence="6" type="ORF">Asi03nite_57840</name>
</gene>
<keyword evidence="7" id="KW-1185">Reference proteome</keyword>
<dbReference type="PANTHER" id="PTHR10696:SF56">
    <property type="entry name" value="TAUD_TFDA-LIKE DOMAIN-CONTAINING PROTEIN"/>
    <property type="match status" value="1"/>
</dbReference>
<dbReference type="GO" id="GO:0016491">
    <property type="term" value="F:oxidoreductase activity"/>
    <property type="evidence" value="ECO:0007669"/>
    <property type="project" value="UniProtKB-KW"/>
</dbReference>
<dbReference type="EMBL" id="BOMW01000060">
    <property type="protein sequence ID" value="GIF08246.1"/>
    <property type="molecule type" value="Genomic_DNA"/>
</dbReference>
<comment type="caution">
    <text evidence="6">The sequence shown here is derived from an EMBL/GenBank/DDBJ whole genome shotgun (WGS) entry which is preliminary data.</text>
</comment>
<evidence type="ECO:0000256" key="4">
    <source>
        <dbReference type="ARBA" id="ARBA00023194"/>
    </source>
</evidence>
<name>A0A919NBW0_9ACTN</name>
<keyword evidence="2" id="KW-0560">Oxidoreductase</keyword>
<proteinExistence type="predicted"/>
<evidence type="ECO:0000256" key="3">
    <source>
        <dbReference type="ARBA" id="ARBA00023004"/>
    </source>
</evidence>
<dbReference type="Proteomes" id="UP000629619">
    <property type="component" value="Unassembled WGS sequence"/>
</dbReference>
<protein>
    <recommendedName>
        <fullName evidence="5">TauD/TfdA-like domain-containing protein</fullName>
    </recommendedName>
</protein>
<comment type="cofactor">
    <cofactor evidence="1">
        <name>Fe(2+)</name>
        <dbReference type="ChEBI" id="CHEBI:29033"/>
    </cofactor>
</comment>
<reference evidence="6" key="1">
    <citation type="submission" date="2021-01" db="EMBL/GenBank/DDBJ databases">
        <title>Whole genome shotgun sequence of Actinoplanes siamensis NBRC 109076.</title>
        <authorList>
            <person name="Komaki H."/>
            <person name="Tamura T."/>
        </authorList>
    </citation>
    <scope>NUCLEOTIDE SEQUENCE</scope>
    <source>
        <strain evidence="6">NBRC 109076</strain>
    </source>
</reference>
<dbReference type="InterPro" id="IPR042098">
    <property type="entry name" value="TauD-like_sf"/>
</dbReference>
<sequence>MSSLNTLAIDPTLRPVLLERVIAEDHPPHQWPVEPITAVGPELASSARAIAKSLVEDPGYVVVEVPGADLSDEQLISAAWNLFTVLFTPMEQYSGGELVSSIRVTAAARPGVSQYATSHATGGYHTDGTELAEPPQVTGLMCVSSADSGGETLLMDGRRVVAELAAADRAALSAPLWFHSGVEGAAERRQPVIDGSELRYLRRYIVEGHRRRGEEPPTAALDAWDRTTERADLQLPVLLRRGQLLLWDNRRFVHGRKPFTEGESRRWLVRMYGMFRKPAGF</sequence>
<evidence type="ECO:0000313" key="7">
    <source>
        <dbReference type="Proteomes" id="UP000629619"/>
    </source>
</evidence>
<evidence type="ECO:0000259" key="5">
    <source>
        <dbReference type="Pfam" id="PF02668"/>
    </source>
</evidence>
<dbReference type="AlphaFoldDB" id="A0A919NBW0"/>
<evidence type="ECO:0000256" key="2">
    <source>
        <dbReference type="ARBA" id="ARBA00023002"/>
    </source>
</evidence>
<dbReference type="Pfam" id="PF02668">
    <property type="entry name" value="TauD"/>
    <property type="match status" value="1"/>
</dbReference>
<evidence type="ECO:0000256" key="1">
    <source>
        <dbReference type="ARBA" id="ARBA00001954"/>
    </source>
</evidence>
<keyword evidence="4" id="KW-0045">Antibiotic biosynthesis</keyword>
<keyword evidence="3" id="KW-0408">Iron</keyword>
<dbReference type="GO" id="GO:0017000">
    <property type="term" value="P:antibiotic biosynthetic process"/>
    <property type="evidence" value="ECO:0007669"/>
    <property type="project" value="UniProtKB-KW"/>
</dbReference>
<evidence type="ECO:0000313" key="6">
    <source>
        <dbReference type="EMBL" id="GIF08246.1"/>
    </source>
</evidence>
<feature type="domain" description="TauD/TfdA-like" evidence="5">
    <location>
        <begin position="49"/>
        <end position="272"/>
    </location>
</feature>